<evidence type="ECO:0000256" key="3">
    <source>
        <dbReference type="ARBA" id="ARBA00022737"/>
    </source>
</evidence>
<evidence type="ECO:0000259" key="7">
    <source>
        <dbReference type="PROSITE" id="PS51873"/>
    </source>
</evidence>
<feature type="domain" description="RING-type" evidence="7">
    <location>
        <begin position="3"/>
        <end position="259"/>
    </location>
</feature>
<dbReference type="CDD" id="cd22584">
    <property type="entry name" value="Rcat_RBR_unk"/>
    <property type="match status" value="1"/>
</dbReference>
<dbReference type="Gene3D" id="1.20.120.1750">
    <property type="match status" value="1"/>
</dbReference>
<reference evidence="8" key="2">
    <citation type="submission" date="2023-05" db="EMBL/GenBank/DDBJ databases">
        <authorList>
            <consortium name="Lawrence Berkeley National Laboratory"/>
            <person name="Steindorff A."/>
            <person name="Hensen N."/>
            <person name="Bonometti L."/>
            <person name="Westerberg I."/>
            <person name="Brannstrom I.O."/>
            <person name="Guillou S."/>
            <person name="Cros-Aarteil S."/>
            <person name="Calhoun S."/>
            <person name="Haridas S."/>
            <person name="Kuo A."/>
            <person name="Mondo S."/>
            <person name="Pangilinan J."/>
            <person name="Riley R."/>
            <person name="Labutti K."/>
            <person name="Andreopoulos B."/>
            <person name="Lipzen A."/>
            <person name="Chen C."/>
            <person name="Yanf M."/>
            <person name="Daum C."/>
            <person name="Ng V."/>
            <person name="Clum A."/>
            <person name="Ohm R."/>
            <person name="Martin F."/>
            <person name="Silar P."/>
            <person name="Natvig D."/>
            <person name="Lalanne C."/>
            <person name="Gautier V."/>
            <person name="Ament-Velasquez S.L."/>
            <person name="Kruys A."/>
            <person name="Hutchinson M.I."/>
            <person name="Powell A.J."/>
            <person name="Barry K."/>
            <person name="Miller A.N."/>
            <person name="Grigoriev I.V."/>
            <person name="Debuchy R."/>
            <person name="Gladieux P."/>
            <person name="Thoren M.H."/>
            <person name="Johannesson H."/>
        </authorList>
    </citation>
    <scope>NUCLEOTIDE SEQUENCE</scope>
    <source>
        <strain evidence="8">CBS 315.58</strain>
    </source>
</reference>
<evidence type="ECO:0000313" key="9">
    <source>
        <dbReference type="Proteomes" id="UP001303160"/>
    </source>
</evidence>
<dbReference type="SUPFAM" id="SSF57850">
    <property type="entry name" value="RING/U-box"/>
    <property type="match status" value="2"/>
</dbReference>
<evidence type="ECO:0000256" key="6">
    <source>
        <dbReference type="ARBA" id="ARBA00022833"/>
    </source>
</evidence>
<comment type="caution">
    <text evidence="8">The sequence shown here is derived from an EMBL/GenBank/DDBJ whole genome shotgun (WGS) entry which is preliminary data.</text>
</comment>
<dbReference type="PANTHER" id="PTHR11685">
    <property type="entry name" value="RBR FAMILY RING FINGER AND IBR DOMAIN-CONTAINING"/>
    <property type="match status" value="1"/>
</dbReference>
<keyword evidence="1" id="KW-0808">Transferase</keyword>
<dbReference type="InterPro" id="IPR013083">
    <property type="entry name" value="Znf_RING/FYVE/PHD"/>
</dbReference>
<evidence type="ECO:0000256" key="4">
    <source>
        <dbReference type="ARBA" id="ARBA00022771"/>
    </source>
</evidence>
<dbReference type="InterPro" id="IPR044066">
    <property type="entry name" value="TRIAD_supradom"/>
</dbReference>
<dbReference type="Proteomes" id="UP001303160">
    <property type="component" value="Unassembled WGS sequence"/>
</dbReference>
<keyword evidence="5" id="KW-0833">Ubl conjugation pathway</keyword>
<keyword evidence="4" id="KW-0863">Zinc-finger</keyword>
<evidence type="ECO:0000256" key="2">
    <source>
        <dbReference type="ARBA" id="ARBA00022723"/>
    </source>
</evidence>
<proteinExistence type="predicted"/>
<reference evidence="8" key="1">
    <citation type="journal article" date="2023" name="Mol. Phylogenet. Evol.">
        <title>Genome-scale phylogeny and comparative genomics of the fungal order Sordariales.</title>
        <authorList>
            <person name="Hensen N."/>
            <person name="Bonometti L."/>
            <person name="Westerberg I."/>
            <person name="Brannstrom I.O."/>
            <person name="Guillou S."/>
            <person name="Cros-Aarteil S."/>
            <person name="Calhoun S."/>
            <person name="Haridas S."/>
            <person name="Kuo A."/>
            <person name="Mondo S."/>
            <person name="Pangilinan J."/>
            <person name="Riley R."/>
            <person name="LaButti K."/>
            <person name="Andreopoulos B."/>
            <person name="Lipzen A."/>
            <person name="Chen C."/>
            <person name="Yan M."/>
            <person name="Daum C."/>
            <person name="Ng V."/>
            <person name="Clum A."/>
            <person name="Steindorff A."/>
            <person name="Ohm R.A."/>
            <person name="Martin F."/>
            <person name="Silar P."/>
            <person name="Natvig D.O."/>
            <person name="Lalanne C."/>
            <person name="Gautier V."/>
            <person name="Ament-Velasquez S.L."/>
            <person name="Kruys A."/>
            <person name="Hutchinson M.I."/>
            <person name="Powell A.J."/>
            <person name="Barry K."/>
            <person name="Miller A.N."/>
            <person name="Grigoriev I.V."/>
            <person name="Debuchy R."/>
            <person name="Gladieux P."/>
            <person name="Hiltunen Thoren M."/>
            <person name="Johannesson H."/>
        </authorList>
    </citation>
    <scope>NUCLEOTIDE SEQUENCE</scope>
    <source>
        <strain evidence="8">CBS 315.58</strain>
    </source>
</reference>
<dbReference type="GO" id="GO:0008270">
    <property type="term" value="F:zinc ion binding"/>
    <property type="evidence" value="ECO:0007669"/>
    <property type="project" value="UniProtKB-KW"/>
</dbReference>
<keyword evidence="2" id="KW-0479">Metal-binding</keyword>
<keyword evidence="3" id="KW-0677">Repeat</keyword>
<evidence type="ECO:0000256" key="1">
    <source>
        <dbReference type="ARBA" id="ARBA00022679"/>
    </source>
</evidence>
<dbReference type="GO" id="GO:0004842">
    <property type="term" value="F:ubiquitin-protein transferase activity"/>
    <property type="evidence" value="ECO:0007669"/>
    <property type="project" value="InterPro"/>
</dbReference>
<dbReference type="Gene3D" id="3.30.40.10">
    <property type="entry name" value="Zinc/RING finger domain, C3HC4 (zinc finger)"/>
    <property type="match status" value="1"/>
</dbReference>
<keyword evidence="6" id="KW-0862">Zinc</keyword>
<dbReference type="AlphaFoldDB" id="A0AAN6XHA6"/>
<dbReference type="InterPro" id="IPR031127">
    <property type="entry name" value="E3_UB_ligase_RBR"/>
</dbReference>
<dbReference type="Pfam" id="PF22191">
    <property type="entry name" value="IBR_1"/>
    <property type="match status" value="1"/>
</dbReference>
<gene>
    <name evidence="8" type="ORF">QBC40DRAFT_254894</name>
</gene>
<keyword evidence="9" id="KW-1185">Reference proteome</keyword>
<name>A0AAN6XHA6_9PEZI</name>
<organism evidence="8 9">
    <name type="scientific">Triangularia verruculosa</name>
    <dbReference type="NCBI Taxonomy" id="2587418"/>
    <lineage>
        <taxon>Eukaryota</taxon>
        <taxon>Fungi</taxon>
        <taxon>Dikarya</taxon>
        <taxon>Ascomycota</taxon>
        <taxon>Pezizomycotina</taxon>
        <taxon>Sordariomycetes</taxon>
        <taxon>Sordariomycetidae</taxon>
        <taxon>Sordariales</taxon>
        <taxon>Podosporaceae</taxon>
        <taxon>Triangularia</taxon>
    </lineage>
</organism>
<accession>A0AAN6XHA6</accession>
<evidence type="ECO:0000256" key="5">
    <source>
        <dbReference type="ARBA" id="ARBA00022786"/>
    </source>
</evidence>
<protein>
    <recommendedName>
        <fullName evidence="7">RING-type domain-containing protein</fullName>
    </recommendedName>
</protein>
<dbReference type="EMBL" id="MU863930">
    <property type="protein sequence ID" value="KAK4199561.1"/>
    <property type="molecule type" value="Genomic_DNA"/>
</dbReference>
<sequence>MAPTYDCEICLSPFSSSTFNRPIPGCGHYHCPRCLSENLAQSLRTIPFRPPTCCNSAQYIPPSVFRRLPSAVPQETIHFYRQKITEYESLARPPRFHRALPPRTTQHRGPLQVLVTIPTYCHDPKCGAFIPDILSGKCRKCKKRTCERCKVGFHLGEACWKGNLDTAEHRTEMRRLAAVGALRLEKDRKGRAGREKELWEMTRKLMGQMGWKRCPRCKAGVEKTEGCNHITCLCGVEWCYRCEGLWGPGHRMGVGACAG</sequence>
<dbReference type="PROSITE" id="PS51873">
    <property type="entry name" value="TRIAD"/>
    <property type="match status" value="1"/>
</dbReference>
<evidence type="ECO:0000313" key="8">
    <source>
        <dbReference type="EMBL" id="KAK4199561.1"/>
    </source>
</evidence>
<dbReference type="GO" id="GO:0016567">
    <property type="term" value="P:protein ubiquitination"/>
    <property type="evidence" value="ECO:0007669"/>
    <property type="project" value="InterPro"/>
</dbReference>